<dbReference type="OrthoDB" id="330671at2759"/>
<feature type="domain" description="Cytidyltransferase-like" evidence="2">
    <location>
        <begin position="189"/>
        <end position="330"/>
    </location>
</feature>
<dbReference type="EMBL" id="CP014501">
    <property type="protein sequence ID" value="ANB11869.1"/>
    <property type="molecule type" value="Genomic_DNA"/>
</dbReference>
<evidence type="ECO:0000256" key="1">
    <source>
        <dbReference type="SAM" id="MobiDB-lite"/>
    </source>
</evidence>
<dbReference type="GO" id="GO:0015937">
    <property type="term" value="P:coenzyme A biosynthetic process"/>
    <property type="evidence" value="ECO:0007669"/>
    <property type="project" value="TreeGrafter"/>
</dbReference>
<accession>A0A167CLV4</accession>
<dbReference type="Pfam" id="PF01467">
    <property type="entry name" value="CTP_transf_like"/>
    <property type="match status" value="1"/>
</dbReference>
<dbReference type="PANTHER" id="PTHR10695">
    <property type="entry name" value="DEPHOSPHO-COA KINASE-RELATED"/>
    <property type="match status" value="1"/>
</dbReference>
<proteinExistence type="predicted"/>
<dbReference type="AlphaFoldDB" id="A0A167CLV4"/>
<dbReference type="GO" id="GO:0016779">
    <property type="term" value="F:nucleotidyltransferase activity"/>
    <property type="evidence" value="ECO:0007669"/>
    <property type="project" value="UniProtKB-KW"/>
</dbReference>
<dbReference type="InterPro" id="IPR014729">
    <property type="entry name" value="Rossmann-like_a/b/a_fold"/>
</dbReference>
<dbReference type="KEGG" id="slb:AWJ20_94"/>
<keyword evidence="3" id="KW-0548">Nucleotidyltransferase</keyword>
<dbReference type="GO" id="GO:0004140">
    <property type="term" value="F:dephospho-CoA kinase activity"/>
    <property type="evidence" value="ECO:0007669"/>
    <property type="project" value="TreeGrafter"/>
</dbReference>
<organism evidence="3 4">
    <name type="scientific">Sugiyamaella lignohabitans</name>
    <dbReference type="NCBI Taxonomy" id="796027"/>
    <lineage>
        <taxon>Eukaryota</taxon>
        <taxon>Fungi</taxon>
        <taxon>Dikarya</taxon>
        <taxon>Ascomycota</taxon>
        <taxon>Saccharomycotina</taxon>
        <taxon>Dipodascomycetes</taxon>
        <taxon>Dipodascales</taxon>
        <taxon>Trichomonascaceae</taxon>
        <taxon>Sugiyamaella</taxon>
    </lineage>
</organism>
<dbReference type="SUPFAM" id="SSF52374">
    <property type="entry name" value="Nucleotidylyl transferase"/>
    <property type="match status" value="1"/>
</dbReference>
<evidence type="ECO:0000259" key="2">
    <source>
        <dbReference type="Pfam" id="PF01467"/>
    </source>
</evidence>
<reference evidence="3 4" key="1">
    <citation type="submission" date="2016-02" db="EMBL/GenBank/DDBJ databases">
        <title>Complete genome sequence and transcriptome regulation of the pentose utilising yeast Sugiyamaella lignohabitans.</title>
        <authorList>
            <person name="Bellasio M."/>
            <person name="Peymann A."/>
            <person name="Valli M."/>
            <person name="Sipitzky M."/>
            <person name="Graf A."/>
            <person name="Sauer M."/>
            <person name="Marx H."/>
            <person name="Mattanovich D."/>
        </authorList>
    </citation>
    <scope>NUCLEOTIDE SEQUENCE [LARGE SCALE GENOMIC DNA]</scope>
    <source>
        <strain evidence="3 4">CBS 10342</strain>
    </source>
</reference>
<dbReference type="Gene3D" id="3.40.50.620">
    <property type="entry name" value="HUPs"/>
    <property type="match status" value="1"/>
</dbReference>
<evidence type="ECO:0000313" key="3">
    <source>
        <dbReference type="EMBL" id="ANB11869.1"/>
    </source>
</evidence>
<dbReference type="GeneID" id="30038027"/>
<evidence type="ECO:0000313" key="4">
    <source>
        <dbReference type="Proteomes" id="UP000189580"/>
    </source>
</evidence>
<dbReference type="NCBIfam" id="TIGR00125">
    <property type="entry name" value="cyt_tran_rel"/>
    <property type="match status" value="1"/>
</dbReference>
<dbReference type="InterPro" id="IPR004821">
    <property type="entry name" value="Cyt_trans-like"/>
</dbReference>
<gene>
    <name evidence="3" type="primary">CAB4</name>
    <name evidence="3" type="ORF">AWJ20_94</name>
</gene>
<protein>
    <submittedName>
        <fullName evidence="3">Putative pantetheine-phosphate adenylyltransferase</fullName>
    </submittedName>
</protein>
<feature type="compositionally biased region" description="Basic and acidic residues" evidence="1">
    <location>
        <begin position="328"/>
        <end position="342"/>
    </location>
</feature>
<name>A0A167CLV4_9ASCO</name>
<dbReference type="RefSeq" id="XP_018734346.1">
    <property type="nucleotide sequence ID" value="XM_018882911.1"/>
</dbReference>
<keyword evidence="3" id="KW-0808">Transferase</keyword>
<dbReference type="Proteomes" id="UP000189580">
    <property type="component" value="Chromosome a"/>
</dbReference>
<dbReference type="NCBIfam" id="NF001985">
    <property type="entry name" value="PRK00777.1"/>
    <property type="match status" value="1"/>
</dbReference>
<dbReference type="PANTHER" id="PTHR10695:SF46">
    <property type="entry name" value="BIFUNCTIONAL COENZYME A SYNTHASE-RELATED"/>
    <property type="match status" value="1"/>
</dbReference>
<sequence>MLYCSTVALIQGGPASAIPTKYSEFIGKCLHMTMPNGKLDIMVLKTPPTLVEAERTVRCLYDIARKEAARQGITSHKIDVTVLLDGLDIEVNRNQTWEVVAASKFELELPKLLRSLVPDNSDIQLLPVVLLGGGINTGVSLGGTPGGLTTPMNKKYQEIEEMEQKKETDAARHGETLYSRTWEYNVIALGGTFDHLHEGHKLLLTMAGYLARECLIVGITGPELLKNKKYAQAMQSYMERKESVRNFLNYVYPSLDLDIVMINDIYGPTAQVKEIDGLVVSKETAAGGDSVNKLRSEKGWPELVIFEVGLISDSDSGDDSDKVSSTQLRKEEIEQREKREKL</sequence>
<feature type="region of interest" description="Disordered" evidence="1">
    <location>
        <begin position="312"/>
        <end position="342"/>
    </location>
</feature>
<keyword evidence="4" id="KW-1185">Reference proteome</keyword>